<dbReference type="RefSeq" id="WP_203664131.1">
    <property type="nucleotide sequence ID" value="NZ_BAAAZM010000025.1"/>
</dbReference>
<dbReference type="Pfam" id="PF13649">
    <property type="entry name" value="Methyltransf_25"/>
    <property type="match status" value="1"/>
</dbReference>
<evidence type="ECO:0000259" key="3">
    <source>
        <dbReference type="Pfam" id="PF13649"/>
    </source>
</evidence>
<protein>
    <submittedName>
        <fullName evidence="4">Methyltransferase type 11</fullName>
    </submittedName>
</protein>
<dbReference type="Proteomes" id="UP000612808">
    <property type="component" value="Unassembled WGS sequence"/>
</dbReference>
<reference evidence="4" key="1">
    <citation type="submission" date="2021-01" db="EMBL/GenBank/DDBJ databases">
        <title>Whole genome shotgun sequence of Actinocatenispora rupis NBRC 107355.</title>
        <authorList>
            <person name="Komaki H."/>
            <person name="Tamura T."/>
        </authorList>
    </citation>
    <scope>NUCLEOTIDE SEQUENCE</scope>
    <source>
        <strain evidence="4">NBRC 107355</strain>
    </source>
</reference>
<dbReference type="Gene3D" id="3.40.50.150">
    <property type="entry name" value="Vaccinia Virus protein VP39"/>
    <property type="match status" value="1"/>
</dbReference>
<dbReference type="AlphaFoldDB" id="A0A8J3NG94"/>
<evidence type="ECO:0000313" key="5">
    <source>
        <dbReference type="Proteomes" id="UP000612808"/>
    </source>
</evidence>
<evidence type="ECO:0000313" key="4">
    <source>
        <dbReference type="EMBL" id="GID15710.1"/>
    </source>
</evidence>
<dbReference type="InterPro" id="IPR029063">
    <property type="entry name" value="SAM-dependent_MTases_sf"/>
</dbReference>
<evidence type="ECO:0000256" key="2">
    <source>
        <dbReference type="ARBA" id="ARBA00022679"/>
    </source>
</evidence>
<comment type="caution">
    <text evidence="4">The sequence shown here is derived from an EMBL/GenBank/DDBJ whole genome shotgun (WGS) entry which is preliminary data.</text>
</comment>
<sequence>MDDLHQDRSRAESFGSVAEAYDRYRPAPPEALIDDLVALGAHRVLDVGCGTGKAAVAMAARGLAVQGVEPDARMAELARGHGVPVEVATFEAWPDEGRRYDLVTFSDSWHWTDPAVAVPKVARLLTAGGAFARFWHDAALDGPVADAVDAVYARHAPEIVDRWRRPDDPARTHGVDLAAGGGFGAAETRTYRWVWELPVDDWVALAATTSAHLRLGDRIPALQADLRAALRRLGDTVRAEHESYLVLAYRG</sequence>
<dbReference type="GO" id="GO:0008168">
    <property type="term" value="F:methyltransferase activity"/>
    <property type="evidence" value="ECO:0007669"/>
    <property type="project" value="UniProtKB-KW"/>
</dbReference>
<evidence type="ECO:0000256" key="1">
    <source>
        <dbReference type="ARBA" id="ARBA00022603"/>
    </source>
</evidence>
<dbReference type="PANTHER" id="PTHR44942:SF4">
    <property type="entry name" value="METHYLTRANSFERASE TYPE 11 DOMAIN-CONTAINING PROTEIN"/>
    <property type="match status" value="1"/>
</dbReference>
<name>A0A8J3NG94_9ACTN</name>
<dbReference type="SUPFAM" id="SSF53335">
    <property type="entry name" value="S-adenosyl-L-methionine-dependent methyltransferases"/>
    <property type="match status" value="1"/>
</dbReference>
<keyword evidence="2" id="KW-0808">Transferase</keyword>
<dbReference type="CDD" id="cd02440">
    <property type="entry name" value="AdoMet_MTases"/>
    <property type="match status" value="1"/>
</dbReference>
<proteinExistence type="predicted"/>
<gene>
    <name evidence="4" type="ORF">Aru02nite_65990</name>
</gene>
<dbReference type="GO" id="GO:0032259">
    <property type="term" value="P:methylation"/>
    <property type="evidence" value="ECO:0007669"/>
    <property type="project" value="UniProtKB-KW"/>
</dbReference>
<keyword evidence="5" id="KW-1185">Reference proteome</keyword>
<feature type="domain" description="Methyltransferase" evidence="3">
    <location>
        <begin position="44"/>
        <end position="129"/>
    </location>
</feature>
<dbReference type="InterPro" id="IPR041698">
    <property type="entry name" value="Methyltransf_25"/>
</dbReference>
<accession>A0A8J3NG94</accession>
<dbReference type="PANTHER" id="PTHR44942">
    <property type="entry name" value="METHYLTRANSF_11 DOMAIN-CONTAINING PROTEIN"/>
    <property type="match status" value="1"/>
</dbReference>
<dbReference type="EMBL" id="BOMB01000047">
    <property type="protein sequence ID" value="GID15710.1"/>
    <property type="molecule type" value="Genomic_DNA"/>
</dbReference>
<organism evidence="4 5">
    <name type="scientific">Actinocatenispora rupis</name>
    <dbReference type="NCBI Taxonomy" id="519421"/>
    <lineage>
        <taxon>Bacteria</taxon>
        <taxon>Bacillati</taxon>
        <taxon>Actinomycetota</taxon>
        <taxon>Actinomycetes</taxon>
        <taxon>Micromonosporales</taxon>
        <taxon>Micromonosporaceae</taxon>
        <taxon>Actinocatenispora</taxon>
    </lineage>
</organism>
<dbReference type="InterPro" id="IPR051052">
    <property type="entry name" value="Diverse_substrate_MTase"/>
</dbReference>
<keyword evidence="1 4" id="KW-0489">Methyltransferase</keyword>